<dbReference type="CDD" id="cd00158">
    <property type="entry name" value="RHOD"/>
    <property type="match status" value="1"/>
</dbReference>
<dbReference type="PANTHER" id="PTHR43031:SF1">
    <property type="entry name" value="PYRIDINE NUCLEOTIDE-DISULPHIDE OXIDOREDUCTASE"/>
    <property type="match status" value="1"/>
</dbReference>
<dbReference type="NCBIfam" id="NF045521">
    <property type="entry name" value="rhoda_near_glyco"/>
    <property type="match status" value="1"/>
</dbReference>
<dbReference type="RefSeq" id="WP_379935727.1">
    <property type="nucleotide sequence ID" value="NZ_JBHTHY010000014.1"/>
</dbReference>
<evidence type="ECO:0000256" key="1">
    <source>
        <dbReference type="SAM" id="SignalP"/>
    </source>
</evidence>
<dbReference type="Proteomes" id="UP001597012">
    <property type="component" value="Unassembled WGS sequence"/>
</dbReference>
<comment type="caution">
    <text evidence="3">The sequence shown here is derived from an EMBL/GenBank/DDBJ whole genome shotgun (WGS) entry which is preliminary data.</text>
</comment>
<feature type="signal peptide" evidence="1">
    <location>
        <begin position="1"/>
        <end position="20"/>
    </location>
</feature>
<protein>
    <submittedName>
        <fullName evidence="3">Rhodanese-like domain-containing protein</fullName>
    </submittedName>
</protein>
<proteinExistence type="predicted"/>
<dbReference type="InterPro" id="IPR036873">
    <property type="entry name" value="Rhodanese-like_dom_sf"/>
</dbReference>
<organism evidence="3 4">
    <name type="scientific">Maribacter chungangensis</name>
    <dbReference type="NCBI Taxonomy" id="1069117"/>
    <lineage>
        <taxon>Bacteria</taxon>
        <taxon>Pseudomonadati</taxon>
        <taxon>Bacteroidota</taxon>
        <taxon>Flavobacteriia</taxon>
        <taxon>Flavobacteriales</taxon>
        <taxon>Flavobacteriaceae</taxon>
        <taxon>Maribacter</taxon>
    </lineage>
</organism>
<reference evidence="4" key="1">
    <citation type="journal article" date="2019" name="Int. J. Syst. Evol. Microbiol.">
        <title>The Global Catalogue of Microorganisms (GCM) 10K type strain sequencing project: providing services to taxonomists for standard genome sequencing and annotation.</title>
        <authorList>
            <consortium name="The Broad Institute Genomics Platform"/>
            <consortium name="The Broad Institute Genome Sequencing Center for Infectious Disease"/>
            <person name="Wu L."/>
            <person name="Ma J."/>
        </authorList>
    </citation>
    <scope>NUCLEOTIDE SEQUENCE [LARGE SCALE GENOMIC DNA]</scope>
    <source>
        <strain evidence="4">CCUG 61948</strain>
    </source>
</reference>
<gene>
    <name evidence="3" type="ORF">ACFQZJ_15220</name>
</gene>
<keyword evidence="4" id="KW-1185">Reference proteome</keyword>
<evidence type="ECO:0000313" key="3">
    <source>
        <dbReference type="EMBL" id="MFD0798820.1"/>
    </source>
</evidence>
<evidence type="ECO:0000259" key="2">
    <source>
        <dbReference type="PROSITE" id="PS50206"/>
    </source>
</evidence>
<keyword evidence="1" id="KW-0732">Signal</keyword>
<accession>A0ABW3B6Y1</accession>
<feature type="chain" id="PRO_5047383259" evidence="1">
    <location>
        <begin position="21"/>
        <end position="164"/>
    </location>
</feature>
<dbReference type="InterPro" id="IPR001763">
    <property type="entry name" value="Rhodanese-like_dom"/>
</dbReference>
<evidence type="ECO:0000313" key="4">
    <source>
        <dbReference type="Proteomes" id="UP001597012"/>
    </source>
</evidence>
<sequence>MMRFLSLLVLLLLLQSSVFGQTKLDKTLKKWNTESVPYIQPENLTDTRSFTILDTRKKEEYEVSHLKDALWVGDKAFDPNKVLEEIPDKAAPIVVYCSIGVRSEDIGEKLLALGYTNVQNLYGGIFQWKNNDRAVYNAKNQPTDSVHAFSKHWGRLLSKGVKVY</sequence>
<dbReference type="InterPro" id="IPR050229">
    <property type="entry name" value="GlpE_sulfurtransferase"/>
</dbReference>
<dbReference type="SUPFAM" id="SSF52821">
    <property type="entry name" value="Rhodanese/Cell cycle control phosphatase"/>
    <property type="match status" value="1"/>
</dbReference>
<dbReference type="Gene3D" id="3.40.250.10">
    <property type="entry name" value="Rhodanese-like domain"/>
    <property type="match status" value="1"/>
</dbReference>
<name>A0ABW3B6Y1_9FLAO</name>
<dbReference type="PROSITE" id="PS50206">
    <property type="entry name" value="RHODANESE_3"/>
    <property type="match status" value="1"/>
</dbReference>
<dbReference type="SMART" id="SM00450">
    <property type="entry name" value="RHOD"/>
    <property type="match status" value="1"/>
</dbReference>
<dbReference type="EMBL" id="JBHTHY010000014">
    <property type="protein sequence ID" value="MFD0798820.1"/>
    <property type="molecule type" value="Genomic_DNA"/>
</dbReference>
<dbReference type="Pfam" id="PF00581">
    <property type="entry name" value="Rhodanese"/>
    <property type="match status" value="1"/>
</dbReference>
<feature type="domain" description="Rhodanese" evidence="2">
    <location>
        <begin position="46"/>
        <end position="137"/>
    </location>
</feature>
<dbReference type="PANTHER" id="PTHR43031">
    <property type="entry name" value="FAD-DEPENDENT OXIDOREDUCTASE"/>
    <property type="match status" value="1"/>
</dbReference>